<dbReference type="EMBL" id="BSOW01000025">
    <property type="protein sequence ID" value="GLR89449.1"/>
    <property type="molecule type" value="Genomic_DNA"/>
</dbReference>
<sequence length="85" mass="8845">MSSLWEFISRKRNREVLGWLGGGLVVAATGLWAAIVYFFPPQKSVEPRPASVQADCGGVAIGGSVFGASITGGNTTNSDCSSKPK</sequence>
<keyword evidence="1" id="KW-0812">Transmembrane</keyword>
<keyword evidence="3" id="KW-1185">Reference proteome</keyword>
<organism evidence="2 3">
    <name type="scientific">Bradyrhizobium iriomotense</name>
    <dbReference type="NCBI Taxonomy" id="441950"/>
    <lineage>
        <taxon>Bacteria</taxon>
        <taxon>Pseudomonadati</taxon>
        <taxon>Pseudomonadota</taxon>
        <taxon>Alphaproteobacteria</taxon>
        <taxon>Hyphomicrobiales</taxon>
        <taxon>Nitrobacteraceae</taxon>
        <taxon>Bradyrhizobium</taxon>
    </lineage>
</organism>
<dbReference type="Proteomes" id="UP001156905">
    <property type="component" value="Unassembled WGS sequence"/>
</dbReference>
<accession>A0ABQ6B7S2</accession>
<keyword evidence="1" id="KW-0472">Membrane</keyword>
<reference evidence="3" key="1">
    <citation type="journal article" date="2019" name="Int. J. Syst. Evol. Microbiol.">
        <title>The Global Catalogue of Microorganisms (GCM) 10K type strain sequencing project: providing services to taxonomists for standard genome sequencing and annotation.</title>
        <authorList>
            <consortium name="The Broad Institute Genomics Platform"/>
            <consortium name="The Broad Institute Genome Sequencing Center for Infectious Disease"/>
            <person name="Wu L."/>
            <person name="Ma J."/>
        </authorList>
    </citation>
    <scope>NUCLEOTIDE SEQUENCE [LARGE SCALE GENOMIC DNA]</scope>
    <source>
        <strain evidence="3">NBRC 102520</strain>
    </source>
</reference>
<evidence type="ECO:0000256" key="1">
    <source>
        <dbReference type="SAM" id="Phobius"/>
    </source>
</evidence>
<protein>
    <submittedName>
        <fullName evidence="2">Uncharacterized protein</fullName>
    </submittedName>
</protein>
<evidence type="ECO:0000313" key="3">
    <source>
        <dbReference type="Proteomes" id="UP001156905"/>
    </source>
</evidence>
<dbReference type="RefSeq" id="WP_284271651.1">
    <property type="nucleotide sequence ID" value="NZ_BSOW01000025.1"/>
</dbReference>
<name>A0ABQ6B7S2_9BRAD</name>
<keyword evidence="1" id="KW-1133">Transmembrane helix</keyword>
<evidence type="ECO:0000313" key="2">
    <source>
        <dbReference type="EMBL" id="GLR89449.1"/>
    </source>
</evidence>
<proteinExistence type="predicted"/>
<gene>
    <name evidence="2" type="ORF">GCM10007857_61620</name>
</gene>
<comment type="caution">
    <text evidence="2">The sequence shown here is derived from an EMBL/GenBank/DDBJ whole genome shotgun (WGS) entry which is preliminary data.</text>
</comment>
<feature type="transmembrane region" description="Helical" evidence="1">
    <location>
        <begin position="16"/>
        <end position="39"/>
    </location>
</feature>